<dbReference type="Proteomes" id="UP001321486">
    <property type="component" value="Plasmid pNBRC108728a"/>
</dbReference>
<accession>A0ABM8GVP9</accession>
<dbReference type="RefSeq" id="WP_286347395.1">
    <property type="nucleotide sequence ID" value="NZ_AP027733.1"/>
</dbReference>
<feature type="region of interest" description="Disordered" evidence="1">
    <location>
        <begin position="73"/>
        <end position="103"/>
    </location>
</feature>
<evidence type="ECO:0000313" key="3">
    <source>
        <dbReference type="Proteomes" id="UP001321486"/>
    </source>
</evidence>
<evidence type="ECO:0000256" key="1">
    <source>
        <dbReference type="SAM" id="MobiDB-lite"/>
    </source>
</evidence>
<feature type="compositionally biased region" description="Low complexity" evidence="1">
    <location>
        <begin position="73"/>
        <end position="85"/>
    </location>
</feature>
<gene>
    <name evidence="2" type="ORF">GCM10025867_47910</name>
</gene>
<dbReference type="EMBL" id="AP027733">
    <property type="protein sequence ID" value="BDZ52550.1"/>
    <property type="molecule type" value="Genomic_DNA"/>
</dbReference>
<evidence type="ECO:0000313" key="2">
    <source>
        <dbReference type="EMBL" id="BDZ52550.1"/>
    </source>
</evidence>
<geneLocation type="plasmid" evidence="2 3">
    <name>pNBRC108728a</name>
</geneLocation>
<keyword evidence="3" id="KW-1185">Reference proteome</keyword>
<proteinExistence type="predicted"/>
<protein>
    <submittedName>
        <fullName evidence="2">Uncharacterized protein</fullName>
    </submittedName>
</protein>
<sequence>MKLDAGPDVVPIQAPLRAPSVAHLHQVAGYDAYFTARDAFYAAWRAEIAAHDSAEASYYEAHPDEAVAPAVAVESAAAAPSSDSPPRQPSWFARLGLRRQDKQ</sequence>
<reference evidence="3" key="1">
    <citation type="journal article" date="2019" name="Int. J. Syst. Evol. Microbiol.">
        <title>The Global Catalogue of Microorganisms (GCM) 10K type strain sequencing project: providing services to taxonomists for standard genome sequencing and annotation.</title>
        <authorList>
            <consortium name="The Broad Institute Genomics Platform"/>
            <consortium name="The Broad Institute Genome Sequencing Center for Infectious Disease"/>
            <person name="Wu L."/>
            <person name="Ma J."/>
        </authorList>
    </citation>
    <scope>NUCLEOTIDE SEQUENCE [LARGE SCALE GENOMIC DNA]</scope>
    <source>
        <strain evidence="3">NBRC 108728</strain>
    </source>
</reference>
<organism evidence="2 3">
    <name type="scientific">Frondihabitans sucicola</name>
    <dbReference type="NCBI Taxonomy" id="1268041"/>
    <lineage>
        <taxon>Bacteria</taxon>
        <taxon>Bacillati</taxon>
        <taxon>Actinomycetota</taxon>
        <taxon>Actinomycetes</taxon>
        <taxon>Micrococcales</taxon>
        <taxon>Microbacteriaceae</taxon>
        <taxon>Frondihabitans</taxon>
    </lineage>
</organism>
<name>A0ABM8GVP9_9MICO</name>
<keyword evidence="2" id="KW-0614">Plasmid</keyword>